<evidence type="ECO:0000313" key="3">
    <source>
        <dbReference type="Proteomes" id="UP000230233"/>
    </source>
</evidence>
<evidence type="ECO:0008006" key="4">
    <source>
        <dbReference type="Google" id="ProtNLM"/>
    </source>
</evidence>
<dbReference type="GO" id="GO:0003676">
    <property type="term" value="F:nucleic acid binding"/>
    <property type="evidence" value="ECO:0007669"/>
    <property type="project" value="InterPro"/>
</dbReference>
<sequence length="252" mass="28972">MDNFFLGLDEQMNAFVQAKEPKTPEEYLEEACKCEMFGNSRLQSQHPSSSMQLPPELLTTLNRASVDTVQDTVQTKVRVNQSQGQSQVFANQAMSQDIPNGGPNFYQYNQRQEQQQPRQNGGFNQANQTFSGEERNSGRKGGYRRKIRCFYCKNLRHYANECYVKRADIRNHKIREKANKTVSSVDPVAKHRQAPPTSQVSTAEDVFELIKRHLDERDEQNRALLRRNLLLTKETFLSVCLCVCVCLSRTLT</sequence>
<keyword evidence="3" id="KW-1185">Reference proteome</keyword>
<dbReference type="InterPro" id="IPR036875">
    <property type="entry name" value="Znf_CCHC_sf"/>
</dbReference>
<evidence type="ECO:0000313" key="2">
    <source>
        <dbReference type="EMBL" id="PIC55476.1"/>
    </source>
</evidence>
<dbReference type="SUPFAM" id="SSF57756">
    <property type="entry name" value="Retrovirus zinc finger-like domains"/>
    <property type="match status" value="1"/>
</dbReference>
<dbReference type="EMBL" id="PDUG01000001">
    <property type="protein sequence ID" value="PIC55476.1"/>
    <property type="molecule type" value="Genomic_DNA"/>
</dbReference>
<feature type="compositionally biased region" description="Polar residues" evidence="1">
    <location>
        <begin position="121"/>
        <end position="131"/>
    </location>
</feature>
<organism evidence="2 3">
    <name type="scientific">Caenorhabditis nigoni</name>
    <dbReference type="NCBI Taxonomy" id="1611254"/>
    <lineage>
        <taxon>Eukaryota</taxon>
        <taxon>Metazoa</taxon>
        <taxon>Ecdysozoa</taxon>
        <taxon>Nematoda</taxon>
        <taxon>Chromadorea</taxon>
        <taxon>Rhabditida</taxon>
        <taxon>Rhabditina</taxon>
        <taxon>Rhabditomorpha</taxon>
        <taxon>Rhabditoidea</taxon>
        <taxon>Rhabditidae</taxon>
        <taxon>Peloderinae</taxon>
        <taxon>Caenorhabditis</taxon>
    </lineage>
</organism>
<proteinExistence type="predicted"/>
<evidence type="ECO:0000256" key="1">
    <source>
        <dbReference type="SAM" id="MobiDB-lite"/>
    </source>
</evidence>
<feature type="compositionally biased region" description="Low complexity" evidence="1">
    <location>
        <begin position="106"/>
        <end position="120"/>
    </location>
</feature>
<dbReference type="GO" id="GO:0008270">
    <property type="term" value="F:zinc ion binding"/>
    <property type="evidence" value="ECO:0007669"/>
    <property type="project" value="InterPro"/>
</dbReference>
<name>A0A2G5VV78_9PELO</name>
<protein>
    <recommendedName>
        <fullName evidence="4">CCHC-type domain-containing protein</fullName>
    </recommendedName>
</protein>
<reference evidence="3" key="1">
    <citation type="submission" date="2017-10" db="EMBL/GenBank/DDBJ databases">
        <title>Rapid genome shrinkage in a self-fertile nematode reveals novel sperm competition proteins.</title>
        <authorList>
            <person name="Yin D."/>
            <person name="Schwarz E.M."/>
            <person name="Thomas C.G."/>
            <person name="Felde R.L."/>
            <person name="Korf I.F."/>
            <person name="Cutter A.D."/>
            <person name="Schartner C.M."/>
            <person name="Ralston E.J."/>
            <person name="Meyer B.J."/>
            <person name="Haag E.S."/>
        </authorList>
    </citation>
    <scope>NUCLEOTIDE SEQUENCE [LARGE SCALE GENOMIC DNA]</scope>
    <source>
        <strain evidence="3">JU1422</strain>
    </source>
</reference>
<dbReference type="AlphaFoldDB" id="A0A2G5VV78"/>
<accession>A0A2G5VV78</accession>
<gene>
    <name evidence="2" type="primary">Cnig_chr_I.g739</name>
    <name evidence="2" type="ORF">B9Z55_000739</name>
</gene>
<comment type="caution">
    <text evidence="2">The sequence shown here is derived from an EMBL/GenBank/DDBJ whole genome shotgun (WGS) entry which is preliminary data.</text>
</comment>
<feature type="region of interest" description="Disordered" evidence="1">
    <location>
        <begin position="95"/>
        <end position="140"/>
    </location>
</feature>
<dbReference type="Proteomes" id="UP000230233">
    <property type="component" value="Chromosome I"/>
</dbReference>